<dbReference type="InterPro" id="IPR001444">
    <property type="entry name" value="Flag_bb_rod_N"/>
</dbReference>
<protein>
    <recommendedName>
        <fullName evidence="4">Flagellar hook-associated protein 1</fullName>
    </recommendedName>
</protein>
<keyword evidence="5" id="KW-0964">Secreted</keyword>
<feature type="domain" description="Flagellar basal body rod protein N-terminal" evidence="8">
    <location>
        <begin position="8"/>
        <end position="38"/>
    </location>
</feature>
<keyword evidence="11" id="KW-0969">Cilium</keyword>
<dbReference type="Pfam" id="PF22638">
    <property type="entry name" value="FlgK_D1"/>
    <property type="match status" value="1"/>
</dbReference>
<keyword evidence="7" id="KW-0175">Coiled coil</keyword>
<evidence type="ECO:0000256" key="1">
    <source>
        <dbReference type="ARBA" id="ARBA00004365"/>
    </source>
</evidence>
<dbReference type="AlphaFoldDB" id="A0A839K2Q9"/>
<feature type="coiled-coil region" evidence="7">
    <location>
        <begin position="168"/>
        <end position="195"/>
    </location>
</feature>
<keyword evidence="11" id="KW-0282">Flagellum</keyword>
<dbReference type="InterPro" id="IPR053927">
    <property type="entry name" value="FlgK_helical"/>
</dbReference>
<dbReference type="PANTHER" id="PTHR30033:SF1">
    <property type="entry name" value="FLAGELLAR HOOK-ASSOCIATED PROTEIN 1"/>
    <property type="match status" value="1"/>
</dbReference>
<keyword evidence="6" id="KW-0975">Bacterial flagellum</keyword>
<dbReference type="Pfam" id="PF06429">
    <property type="entry name" value="Flg_bbr_C"/>
    <property type="match status" value="1"/>
</dbReference>
<dbReference type="PANTHER" id="PTHR30033">
    <property type="entry name" value="FLAGELLAR HOOK-ASSOCIATED PROTEIN 1"/>
    <property type="match status" value="1"/>
</dbReference>
<sequence>MGSTFFGLNIGQTGLYAYQAALDTTAHNIANTETPGYTRQVMGQQAGKALRVNSTYGMAGTGVTVLGVNQLRELYYDEKFWKNSTSYGEYNTKAYYMNEIQNYFNEVSLEGFTTTYNSFNSCLQELSKNPANLTVRTQLINYAQSFTEYFNSVSQNLKSIQEECNFDIRNKVDQINSLAKQIATATKQINTIEVNGGTANDLRDQRALLVDELSEIANITVTEQVIGQGVSLTSYVVKLNGSTLVDGSDFNTLEVRPREQKINQTDIDGIYDIYWTNGQHFNQRSSTLGGTLQALLEVRDGNNQFYLHGRADTTAGDSTLRLSGTNINSIEKLNIPQQGIITIDNIDYKYLGFQVTIDEVTNEYTYEFELEKDIIRDSVDAEVRIGESIDYKGIPYYMNQMNEFIRTFAMTFNGIHREGVNLEGEKGTDVFTAMNKVNGRYYTFGPIEGSPDEMYYDKNVFNSRTGSYFETTPDSEPMYGSYYLMTAENFMINSDMILDPNLFAASTDVVNGSENNDLTFRLINIKESKLFKQGTAEAFFQSLVAEVGIDTLKANNFSDNQTNILNIIQNQRLSVSGVDIDEEAMNLVRYQNAYNLSAKVISVMDEIYDKLINYMGV</sequence>
<comment type="similarity">
    <text evidence="3">Belongs to the flagella basal body rod proteins family.</text>
</comment>
<proteinExistence type="inferred from homology"/>
<dbReference type="EMBL" id="JACEGA010000001">
    <property type="protein sequence ID" value="MBB2184203.1"/>
    <property type="molecule type" value="Genomic_DNA"/>
</dbReference>
<evidence type="ECO:0000313" key="12">
    <source>
        <dbReference type="Proteomes" id="UP000574276"/>
    </source>
</evidence>
<dbReference type="GO" id="GO:0005198">
    <property type="term" value="F:structural molecule activity"/>
    <property type="evidence" value="ECO:0007669"/>
    <property type="project" value="InterPro"/>
</dbReference>
<name>A0A839K2Q9_9FIRM</name>
<organism evidence="11 12">
    <name type="scientific">Variimorphobacter saccharofermentans</name>
    <dbReference type="NCBI Taxonomy" id="2755051"/>
    <lineage>
        <taxon>Bacteria</taxon>
        <taxon>Bacillati</taxon>
        <taxon>Bacillota</taxon>
        <taxon>Clostridia</taxon>
        <taxon>Lachnospirales</taxon>
        <taxon>Lachnospiraceae</taxon>
        <taxon>Variimorphobacter</taxon>
    </lineage>
</organism>
<dbReference type="Pfam" id="PF00460">
    <property type="entry name" value="Flg_bb_rod"/>
    <property type="match status" value="1"/>
</dbReference>
<reference evidence="11 12" key="1">
    <citation type="submission" date="2020-07" db="EMBL/GenBank/DDBJ databases">
        <title>Characterization and genome sequencing of isolate MD1, a novel member within the family Lachnospiraceae.</title>
        <authorList>
            <person name="Rettenmaier R."/>
            <person name="Di Bello L."/>
            <person name="Zinser C."/>
            <person name="Scheitz K."/>
            <person name="Liebl W."/>
            <person name="Zverlov V."/>
        </authorList>
    </citation>
    <scope>NUCLEOTIDE SEQUENCE [LARGE SCALE GENOMIC DNA]</scope>
    <source>
        <strain evidence="11 12">MD1</strain>
    </source>
</reference>
<dbReference type="GO" id="GO:0044780">
    <property type="term" value="P:bacterial-type flagellum assembly"/>
    <property type="evidence" value="ECO:0007669"/>
    <property type="project" value="InterPro"/>
</dbReference>
<evidence type="ECO:0000256" key="5">
    <source>
        <dbReference type="ARBA" id="ARBA00022525"/>
    </source>
</evidence>
<evidence type="ECO:0000256" key="6">
    <source>
        <dbReference type="ARBA" id="ARBA00023143"/>
    </source>
</evidence>
<evidence type="ECO:0000259" key="10">
    <source>
        <dbReference type="Pfam" id="PF22638"/>
    </source>
</evidence>
<dbReference type="InterPro" id="IPR010930">
    <property type="entry name" value="Flg_bb/hook_C_dom"/>
</dbReference>
<feature type="domain" description="Flagellar basal-body/hook protein C-terminal" evidence="9">
    <location>
        <begin position="570"/>
        <end position="613"/>
    </location>
</feature>
<dbReference type="RefSeq" id="WP_228353795.1">
    <property type="nucleotide sequence ID" value="NZ_JACEGA010000001.1"/>
</dbReference>
<comment type="caution">
    <text evidence="11">The sequence shown here is derived from an EMBL/GenBank/DDBJ whole genome shotgun (WGS) entry which is preliminary data.</text>
</comment>
<dbReference type="GO" id="GO:0009424">
    <property type="term" value="C:bacterial-type flagellum hook"/>
    <property type="evidence" value="ECO:0007669"/>
    <property type="project" value="InterPro"/>
</dbReference>
<evidence type="ECO:0000256" key="3">
    <source>
        <dbReference type="ARBA" id="ARBA00009677"/>
    </source>
</evidence>
<dbReference type="PRINTS" id="PR01005">
    <property type="entry name" value="FLGHOOKAP1"/>
</dbReference>
<evidence type="ECO:0000256" key="7">
    <source>
        <dbReference type="SAM" id="Coils"/>
    </source>
</evidence>
<accession>A0A839K2Q9</accession>
<keyword evidence="11" id="KW-0966">Cell projection</keyword>
<keyword evidence="12" id="KW-1185">Reference proteome</keyword>
<gene>
    <name evidence="11" type="primary">flgK</name>
    <name evidence="11" type="ORF">H0486_15090</name>
</gene>
<evidence type="ECO:0000259" key="8">
    <source>
        <dbReference type="Pfam" id="PF00460"/>
    </source>
</evidence>
<comment type="subcellular location">
    <subcellularLocation>
        <location evidence="1">Bacterial flagellum</location>
    </subcellularLocation>
    <subcellularLocation>
        <location evidence="2">Secreted</location>
    </subcellularLocation>
</comment>
<feature type="domain" description="Flagellar hook-associated protein FlgK helical" evidence="10">
    <location>
        <begin position="97"/>
        <end position="301"/>
    </location>
</feature>
<evidence type="ECO:0000256" key="4">
    <source>
        <dbReference type="ARBA" id="ARBA00016244"/>
    </source>
</evidence>
<evidence type="ECO:0000259" key="9">
    <source>
        <dbReference type="Pfam" id="PF06429"/>
    </source>
</evidence>
<dbReference type="NCBIfam" id="TIGR02492">
    <property type="entry name" value="flgK_ends"/>
    <property type="match status" value="1"/>
</dbReference>
<dbReference type="GO" id="GO:0005576">
    <property type="term" value="C:extracellular region"/>
    <property type="evidence" value="ECO:0007669"/>
    <property type="project" value="UniProtKB-SubCell"/>
</dbReference>
<evidence type="ECO:0000256" key="2">
    <source>
        <dbReference type="ARBA" id="ARBA00004613"/>
    </source>
</evidence>
<dbReference type="SUPFAM" id="SSF64518">
    <property type="entry name" value="Phase 1 flagellin"/>
    <property type="match status" value="1"/>
</dbReference>
<dbReference type="InterPro" id="IPR002371">
    <property type="entry name" value="FlgK"/>
</dbReference>
<evidence type="ECO:0000313" key="11">
    <source>
        <dbReference type="EMBL" id="MBB2184203.1"/>
    </source>
</evidence>
<dbReference type="Proteomes" id="UP000574276">
    <property type="component" value="Unassembled WGS sequence"/>
</dbReference>